<dbReference type="Proteomes" id="UP000478052">
    <property type="component" value="Unassembled WGS sequence"/>
</dbReference>
<dbReference type="OrthoDB" id="5920073at2759"/>
<organism evidence="1 2">
    <name type="scientific">Aphis craccivora</name>
    <name type="common">Cowpea aphid</name>
    <dbReference type="NCBI Taxonomy" id="307492"/>
    <lineage>
        <taxon>Eukaryota</taxon>
        <taxon>Metazoa</taxon>
        <taxon>Ecdysozoa</taxon>
        <taxon>Arthropoda</taxon>
        <taxon>Hexapoda</taxon>
        <taxon>Insecta</taxon>
        <taxon>Pterygota</taxon>
        <taxon>Neoptera</taxon>
        <taxon>Paraneoptera</taxon>
        <taxon>Hemiptera</taxon>
        <taxon>Sternorrhyncha</taxon>
        <taxon>Aphidomorpha</taxon>
        <taxon>Aphidoidea</taxon>
        <taxon>Aphididae</taxon>
        <taxon>Aphidini</taxon>
        <taxon>Aphis</taxon>
        <taxon>Aphis</taxon>
    </lineage>
</organism>
<dbReference type="EMBL" id="VUJU01001341">
    <property type="protein sequence ID" value="KAF0765718.1"/>
    <property type="molecule type" value="Genomic_DNA"/>
</dbReference>
<reference evidence="1 2" key="1">
    <citation type="submission" date="2019-08" db="EMBL/GenBank/DDBJ databases">
        <title>Whole genome of Aphis craccivora.</title>
        <authorList>
            <person name="Voronova N.V."/>
            <person name="Shulinski R.S."/>
            <person name="Bandarenka Y.V."/>
            <person name="Zhorov D.G."/>
            <person name="Warner D."/>
        </authorList>
    </citation>
    <scope>NUCLEOTIDE SEQUENCE [LARGE SCALE GENOMIC DNA]</scope>
    <source>
        <strain evidence="1">180601</strain>
        <tissue evidence="1">Whole Body</tissue>
    </source>
</reference>
<comment type="caution">
    <text evidence="1">The sequence shown here is derived from an EMBL/GenBank/DDBJ whole genome shotgun (WGS) entry which is preliminary data.</text>
</comment>
<dbReference type="AlphaFoldDB" id="A0A6G0Z5A3"/>
<evidence type="ECO:0000313" key="1">
    <source>
        <dbReference type="EMBL" id="KAF0765718.1"/>
    </source>
</evidence>
<evidence type="ECO:0000313" key="2">
    <source>
        <dbReference type="Proteomes" id="UP000478052"/>
    </source>
</evidence>
<protein>
    <submittedName>
        <fullName evidence="1">Uncharacterized protein</fullName>
    </submittedName>
</protein>
<sequence length="136" mass="15678">MVGGKATIRTTHKEPCITFSSFLNYNRLKKLICSKTGFPNSERSDECIIFTMMCAFFLCLSPRFGAVKVLRFLNSAPLSDKNVNLVDTLGDKSKKFPIVLKSIRKNPKKEFLRKTSFRHNRFFYMVVIKKIITINT</sequence>
<gene>
    <name evidence="1" type="ORF">FWK35_00005460</name>
</gene>
<keyword evidence="2" id="KW-1185">Reference proteome</keyword>
<name>A0A6G0Z5A3_APHCR</name>
<proteinExistence type="predicted"/>
<accession>A0A6G0Z5A3</accession>